<dbReference type="InterPro" id="IPR057571">
    <property type="entry name" value="SDR_PhqE-like"/>
</dbReference>
<evidence type="ECO:0000256" key="1">
    <source>
        <dbReference type="ARBA" id="ARBA00006484"/>
    </source>
</evidence>
<dbReference type="Proteomes" id="UP000217199">
    <property type="component" value="Unassembled WGS sequence"/>
</dbReference>
<dbReference type="InterPro" id="IPR036291">
    <property type="entry name" value="NAD(P)-bd_dom_sf"/>
</dbReference>
<dbReference type="AlphaFoldDB" id="A0A286UB94"/>
<evidence type="ECO:0000313" key="4">
    <source>
        <dbReference type="EMBL" id="PAV16862.1"/>
    </source>
</evidence>
<dbReference type="PANTHER" id="PTHR43477">
    <property type="entry name" value="DIHYDROANTICAPSIN 7-DEHYDROGENASE"/>
    <property type="match status" value="1"/>
</dbReference>
<keyword evidence="3" id="KW-0560">Oxidoreductase</keyword>
<dbReference type="OrthoDB" id="294295at2759"/>
<dbReference type="InterPro" id="IPR051122">
    <property type="entry name" value="SDR_DHRS6-like"/>
</dbReference>
<reference evidence="4 5" key="1">
    <citation type="journal article" date="2017" name="Mol. Ecol.">
        <title>Comparative and population genomic landscape of Phellinus noxius: A hypervariable fungus causing root rot in trees.</title>
        <authorList>
            <person name="Chung C.L."/>
            <person name="Lee T.J."/>
            <person name="Akiba M."/>
            <person name="Lee H.H."/>
            <person name="Kuo T.H."/>
            <person name="Liu D."/>
            <person name="Ke H.M."/>
            <person name="Yokoi T."/>
            <person name="Roa M.B."/>
            <person name="Lu M.J."/>
            <person name="Chang Y.Y."/>
            <person name="Ann P.J."/>
            <person name="Tsai J.N."/>
            <person name="Chen C.Y."/>
            <person name="Tzean S.S."/>
            <person name="Ota Y."/>
            <person name="Hattori T."/>
            <person name="Sahashi N."/>
            <person name="Liou R.F."/>
            <person name="Kikuchi T."/>
            <person name="Tsai I.J."/>
        </authorList>
    </citation>
    <scope>NUCLEOTIDE SEQUENCE [LARGE SCALE GENOMIC DNA]</scope>
    <source>
        <strain evidence="4 5">FFPRI411160</strain>
    </source>
</reference>
<evidence type="ECO:0000256" key="2">
    <source>
        <dbReference type="ARBA" id="ARBA00022857"/>
    </source>
</evidence>
<dbReference type="CDD" id="cd05233">
    <property type="entry name" value="SDR_c"/>
    <property type="match status" value="1"/>
</dbReference>
<evidence type="ECO:0000313" key="5">
    <source>
        <dbReference type="Proteomes" id="UP000217199"/>
    </source>
</evidence>
<dbReference type="Pfam" id="PF23441">
    <property type="entry name" value="SDR"/>
    <property type="match status" value="1"/>
</dbReference>
<organism evidence="4 5">
    <name type="scientific">Pyrrhoderma noxium</name>
    <dbReference type="NCBI Taxonomy" id="2282107"/>
    <lineage>
        <taxon>Eukaryota</taxon>
        <taxon>Fungi</taxon>
        <taxon>Dikarya</taxon>
        <taxon>Basidiomycota</taxon>
        <taxon>Agaricomycotina</taxon>
        <taxon>Agaricomycetes</taxon>
        <taxon>Hymenochaetales</taxon>
        <taxon>Hymenochaetaceae</taxon>
        <taxon>Pyrrhoderma</taxon>
    </lineage>
</organism>
<keyword evidence="2" id="KW-0521">NADP</keyword>
<keyword evidence="5" id="KW-1185">Reference proteome</keyword>
<dbReference type="GO" id="GO:0016491">
    <property type="term" value="F:oxidoreductase activity"/>
    <property type="evidence" value="ECO:0007669"/>
    <property type="project" value="UniProtKB-KW"/>
</dbReference>
<dbReference type="PRINTS" id="PR00081">
    <property type="entry name" value="GDHRDH"/>
</dbReference>
<dbReference type="Gene3D" id="3.40.50.720">
    <property type="entry name" value="NAD(P)-binding Rossmann-like Domain"/>
    <property type="match status" value="1"/>
</dbReference>
<protein>
    <submittedName>
        <fullName evidence="4">Short-chain dehydrogenase</fullName>
    </submittedName>
</protein>
<comment type="caution">
    <text evidence="4">The sequence shown here is derived from an EMBL/GenBank/DDBJ whole genome shotgun (WGS) entry which is preliminary data.</text>
</comment>
<sequence length="256" mass="26790">MAPGPNFKDKLAGHKAVIIGGSRGIGLGVAEAFLSSGANVHIISRSQQSLDSALSILKEEYPNPELTISGSTSDVLNESEITQELLKVAPVDHIVYTAVDKRIRGPIGEVDVADAQELFGVKFWGQVGVAKAIANHDIIKPGGSYTITSGSLSIRPVPGTAVGGALNAAVNTLTKGLAIDLSPKRVRVNVVVPGFVTSTHETYSPERANAIKERGKNLLTGFVGTTEDISEAYLYLARAKYTTGTVNVVDGGALLV</sequence>
<dbReference type="STRING" id="2282107.A0A286UB94"/>
<proteinExistence type="inferred from homology"/>
<name>A0A286UB94_9AGAM</name>
<dbReference type="InterPro" id="IPR002347">
    <property type="entry name" value="SDR_fam"/>
</dbReference>
<evidence type="ECO:0000256" key="3">
    <source>
        <dbReference type="ARBA" id="ARBA00023002"/>
    </source>
</evidence>
<dbReference type="InParanoid" id="A0A286UB94"/>
<dbReference type="EMBL" id="NBII01000007">
    <property type="protein sequence ID" value="PAV16862.1"/>
    <property type="molecule type" value="Genomic_DNA"/>
</dbReference>
<comment type="similarity">
    <text evidence="1">Belongs to the short-chain dehydrogenases/reductases (SDR) family.</text>
</comment>
<accession>A0A286UB94</accession>
<gene>
    <name evidence="4" type="ORF">PNOK_0692600</name>
</gene>
<dbReference type="SUPFAM" id="SSF51735">
    <property type="entry name" value="NAD(P)-binding Rossmann-fold domains"/>
    <property type="match status" value="1"/>
</dbReference>
<dbReference type="PANTHER" id="PTHR43477:SF1">
    <property type="entry name" value="DIHYDROANTICAPSIN 7-DEHYDROGENASE"/>
    <property type="match status" value="1"/>
</dbReference>